<evidence type="ECO:0000256" key="2">
    <source>
        <dbReference type="ARBA" id="ARBA00007193"/>
    </source>
</evidence>
<accession>A0AAV6UAJ6</accession>
<dbReference type="GO" id="GO:0005886">
    <property type="term" value="C:plasma membrane"/>
    <property type="evidence" value="ECO:0007669"/>
    <property type="project" value="TreeGrafter"/>
</dbReference>
<evidence type="ECO:0000256" key="11">
    <source>
        <dbReference type="ARBA" id="ARBA00023303"/>
    </source>
</evidence>
<dbReference type="PRINTS" id="PR01078">
    <property type="entry name" value="AMINACHANNEL"/>
</dbReference>
<dbReference type="GO" id="GO:0015280">
    <property type="term" value="F:ligand-gated sodium channel activity"/>
    <property type="evidence" value="ECO:0007669"/>
    <property type="project" value="TreeGrafter"/>
</dbReference>
<feature type="compositionally biased region" description="Basic and acidic residues" evidence="13">
    <location>
        <begin position="1"/>
        <end position="17"/>
    </location>
</feature>
<dbReference type="PANTHER" id="PTHR11690:SF248">
    <property type="entry name" value="PICKPOCKET 17, ISOFORM A"/>
    <property type="match status" value="1"/>
</dbReference>
<reference evidence="15 16" key="1">
    <citation type="journal article" date="2022" name="Nat. Ecol. Evol.">
        <title>A masculinizing supergene underlies an exaggerated male reproductive morph in a spider.</title>
        <authorList>
            <person name="Hendrickx F."/>
            <person name="De Corte Z."/>
            <person name="Sonet G."/>
            <person name="Van Belleghem S.M."/>
            <person name="Kostlbacher S."/>
            <person name="Vangestel C."/>
        </authorList>
    </citation>
    <scope>NUCLEOTIDE SEQUENCE [LARGE SCALE GENOMIC DNA]</scope>
    <source>
        <strain evidence="15">W744_W776</strain>
    </source>
</reference>
<sequence length="465" mass="54169">MTHENQDLSKIEGKSEGEEAPTSGTFNWAKIGKVLKIMIFISCAIGFVYQVVEFYSYFLTYPVMTNLEVISSDSLLLPAITFCNINPVQVSKYCKKYPTHCGRPKDIDTFCIENPHYCKRNKTLHIINEDQIMIPKKEYQKSDNRLTENDIMELGQNPSDFEFAMEGEIQRNKTRFTRVYFPDVDNQLYSCYTANARFTNTADPPNKKFNKDGFPTNMDLFLFDVQPAESFRKNAKYGMRLVVHSPYYSVNPFVKGISMKPGMAYRIHLRLKEEMRLPYPYRTDCVDHEKLWYESGKTAPRSQQVCKNACQRAFNRECYGCEKNLTVYLATDKICDMSKEIPCKSSKAEEKLKEDLRICKLQCKVDCRKLKYPYTYERIPETWLEEKSLILVPIVIDDRNVYMIREYPRHQDVELFSYIGGFMGCWLGMSIWALVNYISKGMGLMKQGSIEIHRRVSTIKKSAVV</sequence>
<keyword evidence="9 14" id="KW-0472">Membrane</keyword>
<evidence type="ECO:0000256" key="14">
    <source>
        <dbReference type="SAM" id="Phobius"/>
    </source>
</evidence>
<dbReference type="EMBL" id="JAFNEN010000544">
    <property type="protein sequence ID" value="KAG8180873.1"/>
    <property type="molecule type" value="Genomic_DNA"/>
</dbReference>
<comment type="subcellular location">
    <subcellularLocation>
        <location evidence="1">Membrane</location>
        <topology evidence="1">Multi-pass membrane protein</topology>
    </subcellularLocation>
</comment>
<keyword evidence="3 12" id="KW-0813">Transport</keyword>
<feature type="region of interest" description="Disordered" evidence="13">
    <location>
        <begin position="1"/>
        <end position="21"/>
    </location>
</feature>
<evidence type="ECO:0000313" key="15">
    <source>
        <dbReference type="EMBL" id="KAG8180873.1"/>
    </source>
</evidence>
<evidence type="ECO:0000256" key="8">
    <source>
        <dbReference type="ARBA" id="ARBA00023065"/>
    </source>
</evidence>
<dbReference type="AlphaFoldDB" id="A0AAV6UAJ6"/>
<keyword evidence="6 14" id="KW-1133">Transmembrane helix</keyword>
<protein>
    <submittedName>
        <fullName evidence="15">Uncharacterized protein</fullName>
    </submittedName>
</protein>
<dbReference type="Gene3D" id="2.60.470.10">
    <property type="entry name" value="Acid-sensing ion channels like domains"/>
    <property type="match status" value="1"/>
</dbReference>
<organism evidence="15 16">
    <name type="scientific">Oedothorax gibbosus</name>
    <dbReference type="NCBI Taxonomy" id="931172"/>
    <lineage>
        <taxon>Eukaryota</taxon>
        <taxon>Metazoa</taxon>
        <taxon>Ecdysozoa</taxon>
        <taxon>Arthropoda</taxon>
        <taxon>Chelicerata</taxon>
        <taxon>Arachnida</taxon>
        <taxon>Araneae</taxon>
        <taxon>Araneomorphae</taxon>
        <taxon>Entelegynae</taxon>
        <taxon>Araneoidea</taxon>
        <taxon>Linyphiidae</taxon>
        <taxon>Erigoninae</taxon>
        <taxon>Oedothorax</taxon>
    </lineage>
</organism>
<feature type="transmembrane region" description="Helical" evidence="14">
    <location>
        <begin position="415"/>
        <end position="438"/>
    </location>
</feature>
<evidence type="ECO:0000256" key="3">
    <source>
        <dbReference type="ARBA" id="ARBA00022448"/>
    </source>
</evidence>
<evidence type="ECO:0000256" key="12">
    <source>
        <dbReference type="RuleBase" id="RU000679"/>
    </source>
</evidence>
<evidence type="ECO:0000313" key="16">
    <source>
        <dbReference type="Proteomes" id="UP000827092"/>
    </source>
</evidence>
<evidence type="ECO:0000256" key="5">
    <source>
        <dbReference type="ARBA" id="ARBA00022692"/>
    </source>
</evidence>
<comment type="caution">
    <text evidence="15">The sequence shown here is derived from an EMBL/GenBank/DDBJ whole genome shotgun (WGS) entry which is preliminary data.</text>
</comment>
<keyword evidence="4 12" id="KW-0894">Sodium channel</keyword>
<evidence type="ECO:0000256" key="1">
    <source>
        <dbReference type="ARBA" id="ARBA00004141"/>
    </source>
</evidence>
<evidence type="ECO:0000256" key="7">
    <source>
        <dbReference type="ARBA" id="ARBA00023053"/>
    </source>
</evidence>
<evidence type="ECO:0000256" key="10">
    <source>
        <dbReference type="ARBA" id="ARBA00023201"/>
    </source>
</evidence>
<keyword evidence="10 12" id="KW-0739">Sodium transport</keyword>
<evidence type="ECO:0000256" key="9">
    <source>
        <dbReference type="ARBA" id="ARBA00023136"/>
    </source>
</evidence>
<keyword evidence="11 12" id="KW-0407">Ion channel</keyword>
<feature type="transmembrane region" description="Helical" evidence="14">
    <location>
        <begin position="37"/>
        <end position="58"/>
    </location>
</feature>
<dbReference type="InterPro" id="IPR001873">
    <property type="entry name" value="ENaC"/>
</dbReference>
<keyword evidence="16" id="KW-1185">Reference proteome</keyword>
<evidence type="ECO:0000256" key="4">
    <source>
        <dbReference type="ARBA" id="ARBA00022461"/>
    </source>
</evidence>
<dbReference type="Pfam" id="PF00858">
    <property type="entry name" value="ASC"/>
    <property type="match status" value="1"/>
</dbReference>
<dbReference type="Proteomes" id="UP000827092">
    <property type="component" value="Unassembled WGS sequence"/>
</dbReference>
<evidence type="ECO:0000256" key="13">
    <source>
        <dbReference type="SAM" id="MobiDB-lite"/>
    </source>
</evidence>
<keyword evidence="8 12" id="KW-0406">Ion transport</keyword>
<gene>
    <name evidence="15" type="ORF">JTE90_015798</name>
</gene>
<evidence type="ECO:0000256" key="6">
    <source>
        <dbReference type="ARBA" id="ARBA00022989"/>
    </source>
</evidence>
<keyword evidence="7" id="KW-0915">Sodium</keyword>
<dbReference type="PANTHER" id="PTHR11690">
    <property type="entry name" value="AMILORIDE-SENSITIVE SODIUM CHANNEL-RELATED"/>
    <property type="match status" value="1"/>
</dbReference>
<comment type="similarity">
    <text evidence="2 12">Belongs to the amiloride-sensitive sodium channel (TC 1.A.6) family.</text>
</comment>
<proteinExistence type="inferred from homology"/>
<name>A0AAV6UAJ6_9ARAC</name>
<keyword evidence="5 12" id="KW-0812">Transmembrane</keyword>
<dbReference type="Gene3D" id="1.10.287.770">
    <property type="entry name" value="YojJ-like"/>
    <property type="match status" value="1"/>
</dbReference>